<evidence type="ECO:0000313" key="2">
    <source>
        <dbReference type="EMBL" id="AQX02244.1"/>
    </source>
</evidence>
<name>A0AAU8UWF3_9FLAO</name>
<protein>
    <submittedName>
        <fullName evidence="2">Uncharacterized protein</fullName>
    </submittedName>
</protein>
<feature type="region of interest" description="Disordered" evidence="1">
    <location>
        <begin position="47"/>
        <end position="73"/>
    </location>
</feature>
<evidence type="ECO:0000313" key="3">
    <source>
        <dbReference type="Proteomes" id="UP000190848"/>
    </source>
</evidence>
<gene>
    <name evidence="2" type="ORF">BBD32_12635</name>
</gene>
<dbReference type="AlphaFoldDB" id="A0AAU8UWF3"/>
<accession>A0AAU8UWF3</accession>
<dbReference type="EMBL" id="CP016374">
    <property type="protein sequence ID" value="AQX02244.1"/>
    <property type="molecule type" value="Genomic_DNA"/>
</dbReference>
<proteinExistence type="predicted"/>
<dbReference type="Proteomes" id="UP000190848">
    <property type="component" value="Chromosome"/>
</dbReference>
<sequence>MKKEVEGNLNSEESFSVPKKAYVSPELEVTYVAMEMGIAAGSASVEPVATGGNTDPLGTDFDGQDDTVFNSSF</sequence>
<evidence type="ECO:0000256" key="1">
    <source>
        <dbReference type="SAM" id="MobiDB-lite"/>
    </source>
</evidence>
<reference evidence="2 3" key="1">
    <citation type="submission" date="2016-07" db="EMBL/GenBank/DDBJ databases">
        <title>Revisiting the taxonomy of the Elizabethkingia Genus using Whole-Genome Sequencing, Optical Mapping, and MALDI-TOF, along with proposal of three novel Elizabethkingia species: Elizabethkingia bruuniana sp. nov., Elizabethkingia ursingii sp. nov., and Elizabethkingia occulta sp. nov.</title>
        <authorList>
            <person name="Nicholson A.C."/>
        </authorList>
    </citation>
    <scope>NUCLEOTIDE SEQUENCE [LARGE SCALE GENOMIC DNA]</scope>
    <source>
        <strain evidence="2 3">F3201</strain>
    </source>
</reference>
<organism evidence="2 3">
    <name type="scientific">Elizabethkingia anophelis</name>
    <dbReference type="NCBI Taxonomy" id="1117645"/>
    <lineage>
        <taxon>Bacteria</taxon>
        <taxon>Pseudomonadati</taxon>
        <taxon>Bacteroidota</taxon>
        <taxon>Flavobacteriia</taxon>
        <taxon>Flavobacteriales</taxon>
        <taxon>Weeksellaceae</taxon>
        <taxon>Elizabethkingia</taxon>
    </lineage>
</organism>